<dbReference type="Proteomes" id="UP000004810">
    <property type="component" value="Unassembled WGS sequence"/>
</dbReference>
<gene>
    <name evidence="3" type="ORF">WUBG_17464</name>
</gene>
<sequence>MPEQFSETTVPRFIQLVTEVVESKGLDTDGLYRVSGNLSSIQRIRCQVDQEKYVALLAEDDVHVLTGALKLFFRELSEPIFPSSLAKDFIYANRLPKGEGKLKAFDDLLNKLPLVNRETLKVLFGHLIR</sequence>
<dbReference type="GO" id="GO:0005096">
    <property type="term" value="F:GTPase activator activity"/>
    <property type="evidence" value="ECO:0007669"/>
    <property type="project" value="UniProtKB-KW"/>
</dbReference>
<comment type="caution">
    <text evidence="3">The sequence shown here is derived from an EMBL/GenBank/DDBJ whole genome shotgun (WGS) entry which is preliminary data.</text>
</comment>
<reference evidence="4" key="1">
    <citation type="submission" date="2012-08" db="EMBL/GenBank/DDBJ databases">
        <title>The Genome Sequence of Wuchereria bancrofti.</title>
        <authorList>
            <person name="Nutman T.B."/>
            <person name="Fink D.L."/>
            <person name="Russ C."/>
            <person name="Young S."/>
            <person name="Zeng Q."/>
            <person name="Koehrsen M."/>
            <person name="Alvarado L."/>
            <person name="Berlin A."/>
            <person name="Chapman S.B."/>
            <person name="Chen Z."/>
            <person name="Freedman E."/>
            <person name="Gellesch M."/>
            <person name="Goldberg J."/>
            <person name="Griggs A."/>
            <person name="Gujja S."/>
            <person name="Heilman E.R."/>
            <person name="Heiman D."/>
            <person name="Hepburn T."/>
            <person name="Howarth C."/>
            <person name="Jen D."/>
            <person name="Larson L."/>
            <person name="Lewis B."/>
            <person name="Mehta T."/>
            <person name="Park D."/>
            <person name="Pearson M."/>
            <person name="Roberts A."/>
            <person name="Saif S."/>
            <person name="Shea T."/>
            <person name="Shenoy N."/>
            <person name="Sisk P."/>
            <person name="Stolte C."/>
            <person name="Sykes S."/>
            <person name="Walk T."/>
            <person name="White J."/>
            <person name="Yandava C."/>
            <person name="Haas B."/>
            <person name="Henn M.R."/>
            <person name="Nusbaum C."/>
            <person name="Birren B."/>
        </authorList>
    </citation>
    <scope>NUCLEOTIDE SEQUENCE [LARGE SCALE GENOMIC DNA]</scope>
    <source>
        <strain evidence="4">NA</strain>
    </source>
</reference>
<keyword evidence="1" id="KW-0343">GTPase activation</keyword>
<proteinExistence type="predicted"/>
<dbReference type="GO" id="GO:0005737">
    <property type="term" value="C:cytoplasm"/>
    <property type="evidence" value="ECO:0007669"/>
    <property type="project" value="TreeGrafter"/>
</dbReference>
<evidence type="ECO:0000313" key="4">
    <source>
        <dbReference type="Proteomes" id="UP000004810"/>
    </source>
</evidence>
<dbReference type="PANTHER" id="PTHR23176">
    <property type="entry name" value="RHO/RAC/CDC GTPASE-ACTIVATING PROTEIN"/>
    <property type="match status" value="1"/>
</dbReference>
<dbReference type="EMBL" id="ADBV01018085">
    <property type="protein sequence ID" value="EJW71628.1"/>
    <property type="molecule type" value="Genomic_DNA"/>
</dbReference>
<dbReference type="InterPro" id="IPR050729">
    <property type="entry name" value="Rho-GAP"/>
</dbReference>
<evidence type="ECO:0000259" key="2">
    <source>
        <dbReference type="PROSITE" id="PS50238"/>
    </source>
</evidence>
<dbReference type="PANTHER" id="PTHR23176:SF129">
    <property type="entry name" value="RHO GTPASE ACTIVATING PROTEIN AT 16F, ISOFORM E-RELATED"/>
    <property type="match status" value="1"/>
</dbReference>
<dbReference type="Pfam" id="PF00620">
    <property type="entry name" value="RhoGAP"/>
    <property type="match status" value="1"/>
</dbReference>
<dbReference type="Gene3D" id="1.10.555.10">
    <property type="entry name" value="Rho GTPase activation protein"/>
    <property type="match status" value="1"/>
</dbReference>
<dbReference type="InterPro" id="IPR008936">
    <property type="entry name" value="Rho_GTPase_activation_prot"/>
</dbReference>
<dbReference type="InterPro" id="IPR000198">
    <property type="entry name" value="RhoGAP_dom"/>
</dbReference>
<dbReference type="GO" id="GO:0007165">
    <property type="term" value="P:signal transduction"/>
    <property type="evidence" value="ECO:0007669"/>
    <property type="project" value="InterPro"/>
</dbReference>
<evidence type="ECO:0000256" key="1">
    <source>
        <dbReference type="ARBA" id="ARBA00022468"/>
    </source>
</evidence>
<dbReference type="SUPFAM" id="SSF48350">
    <property type="entry name" value="GTPase activation domain, GAP"/>
    <property type="match status" value="1"/>
</dbReference>
<name>J9DPS3_WUCBA</name>
<dbReference type="PROSITE" id="PS50238">
    <property type="entry name" value="RHOGAP"/>
    <property type="match status" value="1"/>
</dbReference>
<organism evidence="3 4">
    <name type="scientific">Wuchereria bancrofti</name>
    <dbReference type="NCBI Taxonomy" id="6293"/>
    <lineage>
        <taxon>Eukaryota</taxon>
        <taxon>Metazoa</taxon>
        <taxon>Ecdysozoa</taxon>
        <taxon>Nematoda</taxon>
        <taxon>Chromadorea</taxon>
        <taxon>Rhabditida</taxon>
        <taxon>Spirurina</taxon>
        <taxon>Spiruromorpha</taxon>
        <taxon>Filarioidea</taxon>
        <taxon>Onchocercidae</taxon>
        <taxon>Wuchereria</taxon>
    </lineage>
</organism>
<protein>
    <recommendedName>
        <fullName evidence="2">Rho-GAP domain-containing protein</fullName>
    </recommendedName>
</protein>
<accession>J9DPS3</accession>
<evidence type="ECO:0000313" key="3">
    <source>
        <dbReference type="EMBL" id="EJW71628.1"/>
    </source>
</evidence>
<dbReference type="AlphaFoldDB" id="J9DPS3"/>
<feature type="domain" description="Rho-GAP" evidence="2">
    <location>
        <begin position="1"/>
        <end position="129"/>
    </location>
</feature>
<dbReference type="SMART" id="SM00324">
    <property type="entry name" value="RhoGAP"/>
    <property type="match status" value="1"/>
</dbReference>